<name>A0A6C0GCD9_9BACT</name>
<reference evidence="1 2" key="1">
    <citation type="submission" date="2020-01" db="EMBL/GenBank/DDBJ databases">
        <authorList>
            <person name="Kim M.K."/>
        </authorList>
    </citation>
    <scope>NUCLEOTIDE SEQUENCE [LARGE SCALE GENOMIC DNA]</scope>
    <source>
        <strain evidence="1 2">172606-1</strain>
    </source>
</reference>
<dbReference type="KEGG" id="rhoz:GXP67_00950"/>
<dbReference type="RefSeq" id="WP_162441427.1">
    <property type="nucleotide sequence ID" value="NZ_CP048222.1"/>
</dbReference>
<dbReference type="AlphaFoldDB" id="A0A6C0GCD9"/>
<dbReference type="EMBL" id="CP048222">
    <property type="protein sequence ID" value="QHT65340.1"/>
    <property type="molecule type" value="Genomic_DNA"/>
</dbReference>
<accession>A0A6C0GCD9</accession>
<keyword evidence="2" id="KW-1185">Reference proteome</keyword>
<organism evidence="1 2">
    <name type="scientific">Rhodocytophaga rosea</name>
    <dbReference type="NCBI Taxonomy" id="2704465"/>
    <lineage>
        <taxon>Bacteria</taxon>
        <taxon>Pseudomonadati</taxon>
        <taxon>Bacteroidota</taxon>
        <taxon>Cytophagia</taxon>
        <taxon>Cytophagales</taxon>
        <taxon>Rhodocytophagaceae</taxon>
        <taxon>Rhodocytophaga</taxon>
    </lineage>
</organism>
<evidence type="ECO:0000313" key="2">
    <source>
        <dbReference type="Proteomes" id="UP000480178"/>
    </source>
</evidence>
<gene>
    <name evidence="1" type="ORF">GXP67_00950</name>
</gene>
<proteinExistence type="predicted"/>
<protein>
    <submittedName>
        <fullName evidence="1">Uncharacterized protein</fullName>
    </submittedName>
</protein>
<dbReference type="Proteomes" id="UP000480178">
    <property type="component" value="Chromosome"/>
</dbReference>
<evidence type="ECO:0000313" key="1">
    <source>
        <dbReference type="EMBL" id="QHT65340.1"/>
    </source>
</evidence>
<sequence>MENFNQWAKNLSEYDSDTYCPLLGVSDEGSAANIIAQVAQTSSKMIAFNDNDINKVGIIIDGERMTSAGECPIGLEEYKVIVEAADSKTNCSTNVGVRLNTRYYQQYPEILLSDYVNDKTKLLDHILEIFKPYLQTPDGILRPLKVRINVNVEDSKKFLLSLLSDISKARLENKIGDDEIHRITLLIEFKDIISKEKHSDTLHKFINLTSELTIKELCIDGYIIEYGRRRLSSNGLLNIIEASFLNELIIEAKKKNVNLRYKYCIDIESAARTAWAGLHAAKSFGLNAGKYGLVPLILEEQLEVITCIQQWITDWTAIPAFYVDIPLLSKGGLYFGDSIKEGLLKWLEMVSKIGVNTVLIDCPDRIVRRRLLKTNDTDTVGVLSMSDIPDILNHANNLKIKVLWSGGITYSQAYEFGKLKVFGIFTTSTTAKRIAVGNVLIRDPVLPFEMEPTEKGIKLVHSLLQAGFLVSSLNNNSSEEIKLASNEILNLISPNGLDSVSDEILEYYMQKLVTGWKQLLNK</sequence>